<evidence type="ECO:0000256" key="1">
    <source>
        <dbReference type="SAM" id="MobiDB-lite"/>
    </source>
</evidence>
<reference evidence="3" key="2">
    <citation type="submission" date="2021-01" db="EMBL/GenBank/DDBJ databases">
        <authorList>
            <person name="Schikora-Tamarit M.A."/>
        </authorList>
    </citation>
    <scope>NUCLEOTIDE SEQUENCE</scope>
    <source>
        <strain evidence="3">NCAIM Y.01608</strain>
    </source>
</reference>
<evidence type="ECO:0000256" key="2">
    <source>
        <dbReference type="SAM" id="SignalP"/>
    </source>
</evidence>
<accession>A0A9P8T414</accession>
<protein>
    <recommendedName>
        <fullName evidence="5">Secreted protein</fullName>
    </recommendedName>
</protein>
<evidence type="ECO:0000313" key="4">
    <source>
        <dbReference type="Proteomes" id="UP000788993"/>
    </source>
</evidence>
<keyword evidence="2" id="KW-0732">Signal</keyword>
<dbReference type="Proteomes" id="UP000788993">
    <property type="component" value="Unassembled WGS sequence"/>
</dbReference>
<feature type="compositionally biased region" description="Low complexity" evidence="1">
    <location>
        <begin position="42"/>
        <end position="61"/>
    </location>
</feature>
<gene>
    <name evidence="3" type="ORF">OGATHE_003395</name>
</gene>
<evidence type="ECO:0008006" key="5">
    <source>
        <dbReference type="Google" id="ProtNLM"/>
    </source>
</evidence>
<name>A0A9P8T414_9ASCO</name>
<reference evidence="3" key="1">
    <citation type="journal article" date="2021" name="Open Biol.">
        <title>Shared evolutionary footprints suggest mitochondrial oxidative damage underlies multiple complex I losses in fungi.</title>
        <authorList>
            <person name="Schikora-Tamarit M.A."/>
            <person name="Marcet-Houben M."/>
            <person name="Nosek J."/>
            <person name="Gabaldon T."/>
        </authorList>
    </citation>
    <scope>NUCLEOTIDE SEQUENCE</scope>
    <source>
        <strain evidence="3">NCAIM Y.01608</strain>
    </source>
</reference>
<organism evidence="3 4">
    <name type="scientific">Ogataea polymorpha</name>
    <dbReference type="NCBI Taxonomy" id="460523"/>
    <lineage>
        <taxon>Eukaryota</taxon>
        <taxon>Fungi</taxon>
        <taxon>Dikarya</taxon>
        <taxon>Ascomycota</taxon>
        <taxon>Saccharomycotina</taxon>
        <taxon>Pichiomycetes</taxon>
        <taxon>Pichiales</taxon>
        <taxon>Pichiaceae</taxon>
        <taxon>Ogataea</taxon>
    </lineage>
</organism>
<evidence type="ECO:0000313" key="3">
    <source>
        <dbReference type="EMBL" id="KAH3664580.1"/>
    </source>
</evidence>
<keyword evidence="4" id="KW-1185">Reference proteome</keyword>
<sequence>MLKLNSIWCWRLASSLADCALDADSAELDSRSNSSNGPPAVGSASSDLNLSAGSSSPNSGSRPQFGIAVSTSSINTLYWKSLSRARNCGTSPPTRMRGRL</sequence>
<proteinExistence type="predicted"/>
<feature type="signal peptide" evidence="2">
    <location>
        <begin position="1"/>
        <end position="17"/>
    </location>
</feature>
<feature type="chain" id="PRO_5040199234" description="Secreted protein" evidence="2">
    <location>
        <begin position="18"/>
        <end position="100"/>
    </location>
</feature>
<comment type="caution">
    <text evidence="3">The sequence shown here is derived from an EMBL/GenBank/DDBJ whole genome shotgun (WGS) entry which is preliminary data.</text>
</comment>
<dbReference type="AlphaFoldDB" id="A0A9P8T414"/>
<dbReference type="EMBL" id="JAEUBD010001178">
    <property type="protein sequence ID" value="KAH3664580.1"/>
    <property type="molecule type" value="Genomic_DNA"/>
</dbReference>
<feature type="region of interest" description="Disordered" evidence="1">
    <location>
        <begin position="27"/>
        <end position="65"/>
    </location>
</feature>